<name>A0A7Z0WFI2_9PSEU</name>
<dbReference type="OrthoDB" id="9134299at2"/>
<dbReference type="RefSeq" id="WP_075137692.1">
    <property type="nucleotide sequence ID" value="NZ_MSIF01000030.1"/>
</dbReference>
<organism evidence="2 3">
    <name type="scientific">Actinophytocola xinjiangensis</name>
    <dbReference type="NCBI Taxonomy" id="485602"/>
    <lineage>
        <taxon>Bacteria</taxon>
        <taxon>Bacillati</taxon>
        <taxon>Actinomycetota</taxon>
        <taxon>Actinomycetes</taxon>
        <taxon>Pseudonocardiales</taxon>
        <taxon>Pseudonocardiaceae</taxon>
    </lineage>
</organism>
<evidence type="ECO:0000259" key="1">
    <source>
        <dbReference type="Pfam" id="PF03364"/>
    </source>
</evidence>
<dbReference type="Proteomes" id="UP000185696">
    <property type="component" value="Unassembled WGS sequence"/>
</dbReference>
<keyword evidence="3" id="KW-1185">Reference proteome</keyword>
<gene>
    <name evidence="2" type="ORF">BLA60_36795</name>
</gene>
<dbReference type="InterPro" id="IPR005031">
    <property type="entry name" value="COQ10_START"/>
</dbReference>
<reference evidence="2 3" key="1">
    <citation type="submission" date="2016-12" db="EMBL/GenBank/DDBJ databases">
        <title>The draft genome sequence of Actinophytocola xinjiangensis.</title>
        <authorList>
            <person name="Wang W."/>
            <person name="Yuan L."/>
        </authorList>
    </citation>
    <scope>NUCLEOTIDE SEQUENCE [LARGE SCALE GENOMIC DNA]</scope>
    <source>
        <strain evidence="2 3">CGMCC 4.4663</strain>
    </source>
</reference>
<sequence>MRSVALTVRIPTDDARNALARIADFERYPALAADVRQVESHVDGSDWVVNFRRGLLRWTELETVDFGRSRIDFRQLSGDFAEFTGHWRIMRGIGGCLVHFAASWDFGIDSLAGLMDPIAERVIKRVVCDVLSGLFGPTTVLEGGEALTDLRRAA</sequence>
<dbReference type="InterPro" id="IPR023393">
    <property type="entry name" value="START-like_dom_sf"/>
</dbReference>
<evidence type="ECO:0000313" key="3">
    <source>
        <dbReference type="Proteomes" id="UP000185696"/>
    </source>
</evidence>
<comment type="caution">
    <text evidence="2">The sequence shown here is derived from an EMBL/GenBank/DDBJ whole genome shotgun (WGS) entry which is preliminary data.</text>
</comment>
<dbReference type="EMBL" id="MSIF01000030">
    <property type="protein sequence ID" value="OLF05379.1"/>
    <property type="molecule type" value="Genomic_DNA"/>
</dbReference>
<protein>
    <recommendedName>
        <fullName evidence="1">Coenzyme Q-binding protein COQ10 START domain-containing protein</fullName>
    </recommendedName>
</protein>
<dbReference type="Gene3D" id="3.30.530.20">
    <property type="match status" value="1"/>
</dbReference>
<dbReference type="AlphaFoldDB" id="A0A7Z0WFI2"/>
<proteinExistence type="predicted"/>
<dbReference type="SUPFAM" id="SSF55961">
    <property type="entry name" value="Bet v1-like"/>
    <property type="match status" value="1"/>
</dbReference>
<feature type="domain" description="Coenzyme Q-binding protein COQ10 START" evidence="1">
    <location>
        <begin position="19"/>
        <end position="129"/>
    </location>
</feature>
<accession>A0A7Z0WFI2</accession>
<dbReference type="Pfam" id="PF03364">
    <property type="entry name" value="Polyketide_cyc"/>
    <property type="match status" value="1"/>
</dbReference>
<evidence type="ECO:0000313" key="2">
    <source>
        <dbReference type="EMBL" id="OLF05379.1"/>
    </source>
</evidence>